<dbReference type="InterPro" id="IPR011008">
    <property type="entry name" value="Dimeric_a/b-barrel"/>
</dbReference>
<dbReference type="Gene3D" id="3.30.70.920">
    <property type="match status" value="2"/>
</dbReference>
<dbReference type="InterPro" id="IPR019888">
    <property type="entry name" value="Tscrpt_reg_AsnC-like"/>
</dbReference>
<accession>A0ABW7P7Q0</accession>
<organism evidence="6 7">
    <name type="scientific">Streptomyces racemochromogenes</name>
    <dbReference type="NCBI Taxonomy" id="67353"/>
    <lineage>
        <taxon>Bacteria</taxon>
        <taxon>Bacillati</taxon>
        <taxon>Actinomycetota</taxon>
        <taxon>Actinomycetes</taxon>
        <taxon>Kitasatosporales</taxon>
        <taxon>Streptomycetaceae</taxon>
        <taxon>Streptomyces</taxon>
    </lineage>
</organism>
<dbReference type="PANTHER" id="PTHR30154:SF34">
    <property type="entry name" value="TRANSCRIPTIONAL REGULATOR AZLB"/>
    <property type="match status" value="1"/>
</dbReference>
<dbReference type="SUPFAM" id="SSF46785">
    <property type="entry name" value="Winged helix' DNA-binding domain"/>
    <property type="match status" value="1"/>
</dbReference>
<evidence type="ECO:0000256" key="1">
    <source>
        <dbReference type="ARBA" id="ARBA00023015"/>
    </source>
</evidence>
<feature type="domain" description="Transcription regulator AsnC/Lrp ligand binding" evidence="4">
    <location>
        <begin position="258"/>
        <end position="319"/>
    </location>
</feature>
<dbReference type="Pfam" id="PF13404">
    <property type="entry name" value="HTH_AsnC-type"/>
    <property type="match status" value="2"/>
</dbReference>
<reference evidence="6 7" key="1">
    <citation type="submission" date="2024-03" db="EMBL/GenBank/DDBJ databases">
        <title>Whole genome sequencing of Streptomyces racemochromogenes, to identify antimicrobial biosynthetic gene clusters.</title>
        <authorList>
            <person name="Suryawanshi P."/>
            <person name="Krishnaraj P.U."/>
            <person name="Arun Y.P."/>
            <person name="Suryawanshi M.P."/>
            <person name="Rakshit O."/>
        </authorList>
    </citation>
    <scope>NUCLEOTIDE SEQUENCE [LARGE SCALE GENOMIC DNA]</scope>
    <source>
        <strain evidence="6 7">AUDT626</strain>
    </source>
</reference>
<evidence type="ECO:0000256" key="3">
    <source>
        <dbReference type="ARBA" id="ARBA00023163"/>
    </source>
</evidence>
<dbReference type="Gene3D" id="1.10.10.10">
    <property type="entry name" value="Winged helix-like DNA-binding domain superfamily/Winged helix DNA-binding domain"/>
    <property type="match status" value="2"/>
</dbReference>
<dbReference type="SMART" id="SM00344">
    <property type="entry name" value="HTH_ASNC"/>
    <property type="match status" value="1"/>
</dbReference>
<dbReference type="InterPro" id="IPR019887">
    <property type="entry name" value="Tscrpt_reg_AsnC/Lrp_C"/>
</dbReference>
<evidence type="ECO:0000313" key="7">
    <source>
        <dbReference type="Proteomes" id="UP001610631"/>
    </source>
</evidence>
<keyword evidence="3" id="KW-0804">Transcription</keyword>
<gene>
    <name evidence="6" type="ORF">WDV06_04010</name>
</gene>
<dbReference type="InterPro" id="IPR000485">
    <property type="entry name" value="AsnC-type_HTH_dom"/>
</dbReference>
<name>A0ABW7P7Q0_9ACTN</name>
<dbReference type="Proteomes" id="UP001610631">
    <property type="component" value="Unassembled WGS sequence"/>
</dbReference>
<evidence type="ECO:0000259" key="5">
    <source>
        <dbReference type="Pfam" id="PF13404"/>
    </source>
</evidence>
<keyword evidence="7" id="KW-1185">Reference proteome</keyword>
<protein>
    <submittedName>
        <fullName evidence="6">Lrp/AsnC family transcriptional regulator</fullName>
    </submittedName>
</protein>
<comment type="caution">
    <text evidence="6">The sequence shown here is derived from an EMBL/GenBank/DDBJ whole genome shotgun (WGS) entry which is preliminary data.</text>
</comment>
<dbReference type="InterPro" id="IPR036390">
    <property type="entry name" value="WH_DNA-bd_sf"/>
</dbReference>
<feature type="domain" description="HTH asnC-type" evidence="5">
    <location>
        <begin position="189"/>
        <end position="226"/>
    </location>
</feature>
<keyword evidence="2" id="KW-0238">DNA-binding</keyword>
<keyword evidence="1" id="KW-0805">Transcription regulation</keyword>
<evidence type="ECO:0000256" key="2">
    <source>
        <dbReference type="ARBA" id="ARBA00023125"/>
    </source>
</evidence>
<feature type="domain" description="Transcription regulator AsnC/Lrp ligand binding" evidence="4">
    <location>
        <begin position="73"/>
        <end position="141"/>
    </location>
</feature>
<dbReference type="SUPFAM" id="SSF54909">
    <property type="entry name" value="Dimeric alpha+beta barrel"/>
    <property type="match status" value="2"/>
</dbReference>
<dbReference type="PANTHER" id="PTHR30154">
    <property type="entry name" value="LEUCINE-RESPONSIVE REGULATORY PROTEIN"/>
    <property type="match status" value="1"/>
</dbReference>
<proteinExistence type="predicted"/>
<sequence>MNSAISTIDDTDRALVHALQLAPRASWERLAPVLGARPETLARRWERMTSAGEAWVSGLGLRTGNHAPCMAWVEVMCAAGTSPAVGTALTGDPHTLGVEHTTGGRDLLAFVAVPDLHMLFRYLSFRVQRIPGVTGTRSSMVTAVHSAPDRWRMDHLSPAQAALLTGRTRRAPGPPGPAAPAVAPVPEEDRPLMMALAADGRRSVASLARESGMSESTVRRRLGRLEAGQSLRYSCAMASGLSGWPVSATLWAEVPEHEVTDCAAVAAGLRETRTCMSVSGTWNFMISARLRTIEGLARYTADLSRRLPGLRITDTAVALHVRKSEAQELDQWGRRVRTVPPDIWTDPAPGAGWALRTLSARRPVPGRVPPRPCGLRGG</sequence>
<dbReference type="EMBL" id="JBBDHD010000006">
    <property type="protein sequence ID" value="MFH7594254.1"/>
    <property type="molecule type" value="Genomic_DNA"/>
</dbReference>
<dbReference type="InterPro" id="IPR036388">
    <property type="entry name" value="WH-like_DNA-bd_sf"/>
</dbReference>
<evidence type="ECO:0000259" key="4">
    <source>
        <dbReference type="Pfam" id="PF01037"/>
    </source>
</evidence>
<evidence type="ECO:0000313" key="6">
    <source>
        <dbReference type="EMBL" id="MFH7594254.1"/>
    </source>
</evidence>
<feature type="domain" description="HTH asnC-type" evidence="5">
    <location>
        <begin position="8"/>
        <end position="48"/>
    </location>
</feature>
<dbReference type="RefSeq" id="WP_395508192.1">
    <property type="nucleotide sequence ID" value="NZ_JBBDHD010000006.1"/>
</dbReference>
<dbReference type="Pfam" id="PF01037">
    <property type="entry name" value="AsnC_trans_reg"/>
    <property type="match status" value="2"/>
</dbReference>